<dbReference type="OrthoDB" id="1918649at2759"/>
<keyword evidence="1" id="KW-0227">DNA damage</keyword>
<dbReference type="GO" id="GO:0006281">
    <property type="term" value="P:DNA repair"/>
    <property type="evidence" value="ECO:0007669"/>
    <property type="project" value="UniProtKB-KW"/>
</dbReference>
<keyword evidence="1" id="KW-0347">Helicase</keyword>
<sequence>MAVEELQTFCLIEIEKLLQTNKKLLRDFAGMPLPNIDLVSQFSNSMVLRELEYDISIMLQEHDSNFPKLNEKQKSIYNGTIHCVTNKEHGLFFIYGFGGTEKTFLYRLLSAKLRSQRRIVIKVASSGIASLLLPGGKTTNSMFGTPLELNEDTICRIPKDSPKADLIRRAKLIIWDEVSMTNKLEFETLDRTSRVEIVMASINSSILWKHFEMLMLTKNMRLENATNQSNLEELKRFFDWILQIGEGLDDIINAIYPDIVRNFDDTGFFQDRAILTPTVEIGEGYRITLIESEERRAYYFVEKY</sequence>
<dbReference type="GO" id="GO:0043139">
    <property type="term" value="F:5'-3' DNA helicase activity"/>
    <property type="evidence" value="ECO:0007669"/>
    <property type="project" value="UniProtKB-EC"/>
</dbReference>
<comment type="cofactor">
    <cofactor evidence="1">
        <name>Mg(2+)</name>
        <dbReference type="ChEBI" id="CHEBI:18420"/>
    </cofactor>
</comment>
<dbReference type="KEGG" id="adu:107470432"/>
<protein>
    <recommendedName>
        <fullName evidence="1">ATP-dependent DNA helicase</fullName>
        <ecNumber evidence="1">5.6.2.3</ecNumber>
    </recommendedName>
</protein>
<reference evidence="3" key="1">
    <citation type="journal article" date="2016" name="Nat. Genet.">
        <title>The genome sequences of Arachis duranensis and Arachis ipaensis, the diploid ancestors of cultivated peanut.</title>
        <authorList>
            <person name="Bertioli D.J."/>
            <person name="Cannon S.B."/>
            <person name="Froenicke L."/>
            <person name="Huang G."/>
            <person name="Farmer A.D."/>
            <person name="Cannon E.K."/>
            <person name="Liu X."/>
            <person name="Gao D."/>
            <person name="Clevenger J."/>
            <person name="Dash S."/>
            <person name="Ren L."/>
            <person name="Moretzsohn M.C."/>
            <person name="Shirasawa K."/>
            <person name="Huang W."/>
            <person name="Vidigal B."/>
            <person name="Abernathy B."/>
            <person name="Chu Y."/>
            <person name="Niederhuth C.E."/>
            <person name="Umale P."/>
            <person name="Araujo A.C."/>
            <person name="Kozik A."/>
            <person name="Kim K.D."/>
            <person name="Burow M.D."/>
            <person name="Varshney R.K."/>
            <person name="Wang X."/>
            <person name="Zhang X."/>
            <person name="Barkley N."/>
            <person name="Guimaraes P.M."/>
            <person name="Isobe S."/>
            <person name="Guo B."/>
            <person name="Liao B."/>
            <person name="Stalker H.T."/>
            <person name="Schmitz R.J."/>
            <person name="Scheffler B.E."/>
            <person name="Leal-Bertioli S.C."/>
            <person name="Xun X."/>
            <person name="Jackson S.A."/>
            <person name="Michelmore R."/>
            <person name="Ozias-Akins P."/>
        </authorList>
    </citation>
    <scope>NUCLEOTIDE SEQUENCE [LARGE SCALE GENOMIC DNA]</scope>
    <source>
        <strain evidence="3">cv. V14167</strain>
    </source>
</reference>
<evidence type="ECO:0000259" key="2">
    <source>
        <dbReference type="Pfam" id="PF05970"/>
    </source>
</evidence>
<dbReference type="PANTHER" id="PTHR10492:SF101">
    <property type="entry name" value="ATP-DEPENDENT DNA HELICASE"/>
    <property type="match status" value="1"/>
</dbReference>
<feature type="domain" description="DNA helicase Pif1-like DEAD-box helicase" evidence="2">
    <location>
        <begin position="68"/>
        <end position="194"/>
    </location>
</feature>
<dbReference type="AlphaFoldDB" id="A0A6P4BSW4"/>
<keyword evidence="1" id="KW-0233">DNA recombination</keyword>
<comment type="similarity">
    <text evidence="1">Belongs to the helicase family.</text>
</comment>
<keyword evidence="1" id="KW-0234">DNA repair</keyword>
<dbReference type="EC" id="5.6.2.3" evidence="1"/>
<keyword evidence="1" id="KW-0067">ATP-binding</keyword>
<dbReference type="GO" id="GO:0000723">
    <property type="term" value="P:telomere maintenance"/>
    <property type="evidence" value="ECO:0007669"/>
    <property type="project" value="InterPro"/>
</dbReference>
<dbReference type="GO" id="GO:0006310">
    <property type="term" value="P:DNA recombination"/>
    <property type="evidence" value="ECO:0007669"/>
    <property type="project" value="UniProtKB-KW"/>
</dbReference>
<gene>
    <name evidence="4" type="primary">LOC107470432</name>
</gene>
<dbReference type="RefSeq" id="XP_015945321.1">
    <property type="nucleotide sequence ID" value="XM_016089835.1"/>
</dbReference>
<dbReference type="GO" id="GO:0005524">
    <property type="term" value="F:ATP binding"/>
    <property type="evidence" value="ECO:0007669"/>
    <property type="project" value="UniProtKB-KW"/>
</dbReference>
<reference evidence="4" key="2">
    <citation type="submission" date="2025-08" db="UniProtKB">
        <authorList>
            <consortium name="RefSeq"/>
        </authorList>
    </citation>
    <scope>IDENTIFICATION</scope>
    <source>
        <tissue evidence="4">Whole plant</tissue>
    </source>
</reference>
<dbReference type="SUPFAM" id="SSF52540">
    <property type="entry name" value="P-loop containing nucleoside triphosphate hydrolases"/>
    <property type="match status" value="1"/>
</dbReference>
<evidence type="ECO:0000313" key="4">
    <source>
        <dbReference type="RefSeq" id="XP_015945321.1"/>
    </source>
</evidence>
<dbReference type="PANTHER" id="PTHR10492">
    <property type="match status" value="1"/>
</dbReference>
<dbReference type="InterPro" id="IPR027417">
    <property type="entry name" value="P-loop_NTPase"/>
</dbReference>
<keyword evidence="1" id="KW-0378">Hydrolase</keyword>
<dbReference type="Proteomes" id="UP000515211">
    <property type="component" value="Chromosome 10"/>
</dbReference>
<evidence type="ECO:0000313" key="3">
    <source>
        <dbReference type="Proteomes" id="UP000515211"/>
    </source>
</evidence>
<organism evidence="3 4">
    <name type="scientific">Arachis duranensis</name>
    <name type="common">Wild peanut</name>
    <dbReference type="NCBI Taxonomy" id="130453"/>
    <lineage>
        <taxon>Eukaryota</taxon>
        <taxon>Viridiplantae</taxon>
        <taxon>Streptophyta</taxon>
        <taxon>Embryophyta</taxon>
        <taxon>Tracheophyta</taxon>
        <taxon>Spermatophyta</taxon>
        <taxon>Magnoliopsida</taxon>
        <taxon>eudicotyledons</taxon>
        <taxon>Gunneridae</taxon>
        <taxon>Pentapetalae</taxon>
        <taxon>rosids</taxon>
        <taxon>fabids</taxon>
        <taxon>Fabales</taxon>
        <taxon>Fabaceae</taxon>
        <taxon>Papilionoideae</taxon>
        <taxon>50 kb inversion clade</taxon>
        <taxon>dalbergioids sensu lato</taxon>
        <taxon>Dalbergieae</taxon>
        <taxon>Pterocarpus clade</taxon>
        <taxon>Arachis</taxon>
    </lineage>
</organism>
<dbReference type="Pfam" id="PF05970">
    <property type="entry name" value="PIF1"/>
    <property type="match status" value="1"/>
</dbReference>
<proteinExistence type="inferred from homology"/>
<dbReference type="GeneID" id="107470432"/>
<accession>A0A6P4BSW4</accession>
<comment type="catalytic activity">
    <reaction evidence="1">
        <text>ATP + H2O = ADP + phosphate + H(+)</text>
        <dbReference type="Rhea" id="RHEA:13065"/>
        <dbReference type="ChEBI" id="CHEBI:15377"/>
        <dbReference type="ChEBI" id="CHEBI:15378"/>
        <dbReference type="ChEBI" id="CHEBI:30616"/>
        <dbReference type="ChEBI" id="CHEBI:43474"/>
        <dbReference type="ChEBI" id="CHEBI:456216"/>
        <dbReference type="EC" id="5.6.2.3"/>
    </reaction>
</comment>
<dbReference type="InterPro" id="IPR010285">
    <property type="entry name" value="DNA_helicase_pif1-like_DEAD"/>
</dbReference>
<keyword evidence="3" id="KW-1185">Reference proteome</keyword>
<dbReference type="Gene3D" id="3.40.50.300">
    <property type="entry name" value="P-loop containing nucleotide triphosphate hydrolases"/>
    <property type="match status" value="1"/>
</dbReference>
<dbReference type="GO" id="GO:0016787">
    <property type="term" value="F:hydrolase activity"/>
    <property type="evidence" value="ECO:0007669"/>
    <property type="project" value="UniProtKB-KW"/>
</dbReference>
<name>A0A6P4BSW4_ARADU</name>
<keyword evidence="1" id="KW-0547">Nucleotide-binding</keyword>
<evidence type="ECO:0000256" key="1">
    <source>
        <dbReference type="RuleBase" id="RU363044"/>
    </source>
</evidence>